<accession>A0A8K0G5M9</accession>
<evidence type="ECO:0000256" key="1">
    <source>
        <dbReference type="ARBA" id="ARBA00022670"/>
    </source>
</evidence>
<dbReference type="Proteomes" id="UP000801492">
    <property type="component" value="Unassembled WGS sequence"/>
</dbReference>
<feature type="domain" description="Peptidase S1" evidence="5">
    <location>
        <begin position="1"/>
        <end position="150"/>
    </location>
</feature>
<evidence type="ECO:0000256" key="4">
    <source>
        <dbReference type="ARBA" id="ARBA00023157"/>
    </source>
</evidence>
<gene>
    <name evidence="6" type="ORF">ILUMI_19660</name>
</gene>
<dbReference type="GO" id="GO:0006508">
    <property type="term" value="P:proteolysis"/>
    <property type="evidence" value="ECO:0007669"/>
    <property type="project" value="UniProtKB-KW"/>
</dbReference>
<protein>
    <recommendedName>
        <fullName evidence="5">Peptidase S1 domain-containing protein</fullName>
    </recommendedName>
</protein>
<dbReference type="SUPFAM" id="SSF50494">
    <property type="entry name" value="Trypsin-like serine proteases"/>
    <property type="match status" value="1"/>
</dbReference>
<dbReference type="InterPro" id="IPR043504">
    <property type="entry name" value="Peptidase_S1_PA_chymotrypsin"/>
</dbReference>
<dbReference type="InterPro" id="IPR001254">
    <property type="entry name" value="Trypsin_dom"/>
</dbReference>
<keyword evidence="2" id="KW-0378">Hydrolase</keyword>
<dbReference type="Gene3D" id="2.40.10.10">
    <property type="entry name" value="Trypsin-like serine proteases"/>
    <property type="match status" value="1"/>
</dbReference>
<evidence type="ECO:0000256" key="3">
    <source>
        <dbReference type="ARBA" id="ARBA00022825"/>
    </source>
</evidence>
<keyword evidence="3" id="KW-0720">Serine protease</keyword>
<evidence type="ECO:0000259" key="5">
    <source>
        <dbReference type="PROSITE" id="PS50240"/>
    </source>
</evidence>
<keyword evidence="1" id="KW-0645">Protease</keyword>
<sequence>NGANDIALIELITSLRFTDAVKPIALPLAHETFTSGWLTGWGMSRRPWFYPVTLQRLEMKIVTNEECKEALKRFKYFHQYPLLDTMVCSMPLSKGLEVGCNGDSGSPIAHEGVIIGVQSWSVACAIPKFNAPTVFTEVSKYIDFIKDHVKNLP</sequence>
<dbReference type="PANTHER" id="PTHR24276">
    <property type="entry name" value="POLYSERASE-RELATED"/>
    <property type="match status" value="1"/>
</dbReference>
<dbReference type="CDD" id="cd00190">
    <property type="entry name" value="Tryp_SPc"/>
    <property type="match status" value="1"/>
</dbReference>
<evidence type="ECO:0000313" key="7">
    <source>
        <dbReference type="Proteomes" id="UP000801492"/>
    </source>
</evidence>
<organism evidence="6 7">
    <name type="scientific">Ignelater luminosus</name>
    <name type="common">Cucubano</name>
    <name type="synonym">Pyrophorus luminosus</name>
    <dbReference type="NCBI Taxonomy" id="2038154"/>
    <lineage>
        <taxon>Eukaryota</taxon>
        <taxon>Metazoa</taxon>
        <taxon>Ecdysozoa</taxon>
        <taxon>Arthropoda</taxon>
        <taxon>Hexapoda</taxon>
        <taxon>Insecta</taxon>
        <taxon>Pterygota</taxon>
        <taxon>Neoptera</taxon>
        <taxon>Endopterygota</taxon>
        <taxon>Coleoptera</taxon>
        <taxon>Polyphaga</taxon>
        <taxon>Elateriformia</taxon>
        <taxon>Elateroidea</taxon>
        <taxon>Elateridae</taxon>
        <taxon>Agrypninae</taxon>
        <taxon>Pyrophorini</taxon>
        <taxon>Ignelater</taxon>
    </lineage>
</organism>
<dbReference type="GO" id="GO:0004252">
    <property type="term" value="F:serine-type endopeptidase activity"/>
    <property type="evidence" value="ECO:0007669"/>
    <property type="project" value="InterPro"/>
</dbReference>
<dbReference type="InterPro" id="IPR050430">
    <property type="entry name" value="Peptidase_S1"/>
</dbReference>
<comment type="caution">
    <text evidence="6">The sequence shown here is derived from an EMBL/GenBank/DDBJ whole genome shotgun (WGS) entry which is preliminary data.</text>
</comment>
<dbReference type="OrthoDB" id="10061449at2759"/>
<keyword evidence="7" id="KW-1185">Reference proteome</keyword>
<dbReference type="EMBL" id="VTPC01087438">
    <property type="protein sequence ID" value="KAF2886513.1"/>
    <property type="molecule type" value="Genomic_DNA"/>
</dbReference>
<evidence type="ECO:0000256" key="2">
    <source>
        <dbReference type="ARBA" id="ARBA00022801"/>
    </source>
</evidence>
<keyword evidence="4" id="KW-1015">Disulfide bond</keyword>
<feature type="non-terminal residue" evidence="6">
    <location>
        <position position="1"/>
    </location>
</feature>
<dbReference type="PANTHER" id="PTHR24276:SF95">
    <property type="entry name" value="PEPTIDASE S1 DOMAIN-CONTAINING PROTEIN"/>
    <property type="match status" value="1"/>
</dbReference>
<dbReference type="AlphaFoldDB" id="A0A8K0G5M9"/>
<reference evidence="6" key="1">
    <citation type="submission" date="2019-08" db="EMBL/GenBank/DDBJ databases">
        <title>The genome of the North American firefly Photinus pyralis.</title>
        <authorList>
            <consortium name="Photinus pyralis genome working group"/>
            <person name="Fallon T.R."/>
            <person name="Sander Lower S.E."/>
            <person name="Weng J.-K."/>
        </authorList>
    </citation>
    <scope>NUCLEOTIDE SEQUENCE</scope>
    <source>
        <strain evidence="6">TRF0915ILg1</strain>
        <tissue evidence="6">Whole body</tissue>
    </source>
</reference>
<dbReference type="InterPro" id="IPR009003">
    <property type="entry name" value="Peptidase_S1_PA"/>
</dbReference>
<dbReference type="SMART" id="SM00020">
    <property type="entry name" value="Tryp_SPc"/>
    <property type="match status" value="1"/>
</dbReference>
<proteinExistence type="predicted"/>
<dbReference type="PROSITE" id="PS50240">
    <property type="entry name" value="TRYPSIN_DOM"/>
    <property type="match status" value="1"/>
</dbReference>
<dbReference type="Pfam" id="PF00089">
    <property type="entry name" value="Trypsin"/>
    <property type="match status" value="1"/>
</dbReference>
<name>A0A8K0G5M9_IGNLU</name>
<evidence type="ECO:0000313" key="6">
    <source>
        <dbReference type="EMBL" id="KAF2886513.1"/>
    </source>
</evidence>